<dbReference type="InterPro" id="IPR051210">
    <property type="entry name" value="Ub_ligase/GEF_domain"/>
</dbReference>
<evidence type="ECO:0000259" key="3">
    <source>
        <dbReference type="Pfam" id="PF25390"/>
    </source>
</evidence>
<accession>A0A0E0N392</accession>
<dbReference type="PROSITE" id="PS00626">
    <property type="entry name" value="RCC1_2"/>
    <property type="match status" value="1"/>
</dbReference>
<dbReference type="SUPFAM" id="SSF50985">
    <property type="entry name" value="RCC1/BLIP-II"/>
    <property type="match status" value="1"/>
</dbReference>
<dbReference type="PRINTS" id="PR00633">
    <property type="entry name" value="RCCNDNSATION"/>
</dbReference>
<feature type="domain" description="RCC1-like" evidence="3">
    <location>
        <begin position="18"/>
        <end position="421"/>
    </location>
</feature>
<organism evidence="4 5">
    <name type="scientific">Oryza rufipogon</name>
    <name type="common">Brownbeard rice</name>
    <name type="synonym">Asian wild rice</name>
    <dbReference type="NCBI Taxonomy" id="4529"/>
    <lineage>
        <taxon>Eukaryota</taxon>
        <taxon>Viridiplantae</taxon>
        <taxon>Streptophyta</taxon>
        <taxon>Embryophyta</taxon>
        <taxon>Tracheophyta</taxon>
        <taxon>Spermatophyta</taxon>
        <taxon>Magnoliopsida</taxon>
        <taxon>Liliopsida</taxon>
        <taxon>Poales</taxon>
        <taxon>Poaceae</taxon>
        <taxon>BOP clade</taxon>
        <taxon>Oryzoideae</taxon>
        <taxon>Oryzeae</taxon>
        <taxon>Oryzinae</taxon>
        <taxon>Oryza</taxon>
    </lineage>
</organism>
<dbReference type="Gramene" id="ORUFI01G36130.2">
    <property type="protein sequence ID" value="ORUFI01G36130.2"/>
    <property type="gene ID" value="ORUFI01G36130"/>
</dbReference>
<reference evidence="4" key="2">
    <citation type="submission" date="2015-06" db="UniProtKB">
        <authorList>
            <consortium name="EnsemblPlants"/>
        </authorList>
    </citation>
    <scope>IDENTIFICATION</scope>
</reference>
<protein>
    <recommendedName>
        <fullName evidence="3">RCC1-like domain-containing protein</fullName>
    </recommendedName>
</protein>
<evidence type="ECO:0000256" key="1">
    <source>
        <dbReference type="ARBA" id="ARBA00022737"/>
    </source>
</evidence>
<evidence type="ECO:0000256" key="2">
    <source>
        <dbReference type="PROSITE-ProRule" id="PRU00235"/>
    </source>
</evidence>
<dbReference type="STRING" id="4529.A0A0E0N392"/>
<keyword evidence="1" id="KW-0677">Repeat</keyword>
<keyword evidence="5" id="KW-1185">Reference proteome</keyword>
<dbReference type="InterPro" id="IPR000408">
    <property type="entry name" value="Reg_chr_condens"/>
</dbReference>
<dbReference type="AlphaFoldDB" id="A0A0E0N392"/>
<evidence type="ECO:0000313" key="4">
    <source>
        <dbReference type="EnsemblPlants" id="ORUFI01G36130.2"/>
    </source>
</evidence>
<feature type="repeat" description="RCC1" evidence="2">
    <location>
        <begin position="227"/>
        <end position="270"/>
    </location>
</feature>
<feature type="repeat" description="RCC1" evidence="2">
    <location>
        <begin position="173"/>
        <end position="226"/>
    </location>
</feature>
<feature type="repeat" description="RCC1" evidence="2">
    <location>
        <begin position="15"/>
        <end position="68"/>
    </location>
</feature>
<feature type="repeat" description="RCC1" evidence="2">
    <location>
        <begin position="370"/>
        <end position="425"/>
    </location>
</feature>
<proteinExistence type="predicted"/>
<dbReference type="InterPro" id="IPR009091">
    <property type="entry name" value="RCC1/BLIP-II"/>
</dbReference>
<name>A0A0E0N392_ORYRU</name>
<feature type="repeat" description="RCC1" evidence="2">
    <location>
        <begin position="121"/>
        <end position="172"/>
    </location>
</feature>
<dbReference type="eggNOG" id="KOG1426">
    <property type="taxonomic scope" value="Eukaryota"/>
</dbReference>
<dbReference type="PANTHER" id="PTHR22870:SF466">
    <property type="entry name" value="ANKYRIN REPEAT-CONTAINING PROTEIN"/>
    <property type="match status" value="1"/>
</dbReference>
<dbReference type="OMA" id="GWGNCRK"/>
<dbReference type="Pfam" id="PF25390">
    <property type="entry name" value="WD40_RLD"/>
    <property type="match status" value="1"/>
</dbReference>
<dbReference type="InterPro" id="IPR058923">
    <property type="entry name" value="RCC1-like_dom"/>
</dbReference>
<sequence length="449" mass="48674">MEAAAAAEEEEEEAVWAWSWGAGTDGQLGNGGFQDHHLPQPLLLPPRCRGLVSFVAGGGAHAIALTSDGEVFTWGRGTHGQLGHGDVENIPHPKLVKFFENYMITCVSAGWNHSGFATDSGQLFMCGDGSFGQLGAGDNHPRNLPFEVAYFTTKHVVRLALGMRHSLVLLKDNSVYGFGSTRRGQIGRCTRNQKFYDVPRIIDGFPDCKIGNIYANGDHSAALDESGQLYIWGRALIGEHDDDQPRPVFPSLGISQVALGWHHALVLSGMWCVVPFQLKYVFWNCCQMSKHSAVTAGELYTIGAYRHRKLDPHVLPSAEPVQRLNPATTSHSHDESSSSSTLVKVPCVDGEQVVHIAAGTEHSASVTDKGTVFTWGWGEHGQLGLGDTCDQVTPQRVNIGDKRPCSSASVNVYCGSGFTIALDVPATCYDLDVDADGNTNWIRSRVNFA</sequence>
<evidence type="ECO:0000313" key="5">
    <source>
        <dbReference type="Proteomes" id="UP000008022"/>
    </source>
</evidence>
<dbReference type="PANTHER" id="PTHR22870">
    <property type="entry name" value="REGULATOR OF CHROMOSOME CONDENSATION"/>
    <property type="match status" value="1"/>
</dbReference>
<dbReference type="Gene3D" id="2.130.10.30">
    <property type="entry name" value="Regulator of chromosome condensation 1/beta-lactamase-inhibitor protein II"/>
    <property type="match status" value="2"/>
</dbReference>
<reference evidence="5" key="1">
    <citation type="submission" date="2013-06" db="EMBL/GenBank/DDBJ databases">
        <authorList>
            <person name="Zhao Q."/>
        </authorList>
    </citation>
    <scope>NUCLEOTIDE SEQUENCE</scope>
    <source>
        <strain evidence="5">cv. W1943</strain>
    </source>
</reference>
<feature type="repeat" description="RCC1" evidence="2">
    <location>
        <begin position="69"/>
        <end position="120"/>
    </location>
</feature>
<dbReference type="EnsemblPlants" id="ORUFI01G36130.2">
    <property type="protein sequence ID" value="ORUFI01G36130.2"/>
    <property type="gene ID" value="ORUFI01G36130"/>
</dbReference>
<dbReference type="PROSITE" id="PS50012">
    <property type="entry name" value="RCC1_3"/>
    <property type="match status" value="6"/>
</dbReference>
<dbReference type="Proteomes" id="UP000008022">
    <property type="component" value="Unassembled WGS sequence"/>
</dbReference>